<dbReference type="AlphaFoldDB" id="A0A067T8T7"/>
<dbReference type="EMBL" id="KL142374">
    <property type="protein sequence ID" value="KDR78777.1"/>
    <property type="molecule type" value="Genomic_DNA"/>
</dbReference>
<organism evidence="2 3">
    <name type="scientific">Galerina marginata (strain CBS 339.88)</name>
    <dbReference type="NCBI Taxonomy" id="685588"/>
    <lineage>
        <taxon>Eukaryota</taxon>
        <taxon>Fungi</taxon>
        <taxon>Dikarya</taxon>
        <taxon>Basidiomycota</taxon>
        <taxon>Agaricomycotina</taxon>
        <taxon>Agaricomycetes</taxon>
        <taxon>Agaricomycetidae</taxon>
        <taxon>Agaricales</taxon>
        <taxon>Agaricineae</taxon>
        <taxon>Strophariaceae</taxon>
        <taxon>Galerina</taxon>
    </lineage>
</organism>
<sequence length="293" mass="31898">MATTTQMFCPSSFDFTFTYYPENTYYTSGVSTPPSLNSLFDVEDIPPSLSVASVALLYPDILPADPLLTSSGAQDSLDNNESDEVSPTSTELDNDNHHGPQSGAPPPPDFLEFPLPIQNATPDELPYPPSALYPPLPEDEGAEQSITDLSVHDDYSTEFTTPPPAKRRRLDSHNQSTQSTHDFTDPVPSSWVLEENGTYWTKPGGYTPAGKVSPGAVVHLHRKSLRMRSQVYSPRPSEAAYHPPSGSQLQSNQGIENEGITSQWKAVQVKKGNQISVVLGRSPTSSTFTDDPS</sequence>
<feature type="compositionally biased region" description="Polar residues" evidence="1">
    <location>
        <begin position="245"/>
        <end position="257"/>
    </location>
</feature>
<protein>
    <submittedName>
        <fullName evidence="2">Uncharacterized protein</fullName>
    </submittedName>
</protein>
<reference evidence="3" key="1">
    <citation type="journal article" date="2014" name="Proc. Natl. Acad. Sci. U.S.A.">
        <title>Extensive sampling of basidiomycete genomes demonstrates inadequacy of the white-rot/brown-rot paradigm for wood decay fungi.</title>
        <authorList>
            <person name="Riley R."/>
            <person name="Salamov A.A."/>
            <person name="Brown D.W."/>
            <person name="Nagy L.G."/>
            <person name="Floudas D."/>
            <person name="Held B.W."/>
            <person name="Levasseur A."/>
            <person name="Lombard V."/>
            <person name="Morin E."/>
            <person name="Otillar R."/>
            <person name="Lindquist E.A."/>
            <person name="Sun H."/>
            <person name="LaButti K.M."/>
            <person name="Schmutz J."/>
            <person name="Jabbour D."/>
            <person name="Luo H."/>
            <person name="Baker S.E."/>
            <person name="Pisabarro A.G."/>
            <person name="Walton J.D."/>
            <person name="Blanchette R.A."/>
            <person name="Henrissat B."/>
            <person name="Martin F."/>
            <person name="Cullen D."/>
            <person name="Hibbett D.S."/>
            <person name="Grigoriev I.V."/>
        </authorList>
    </citation>
    <scope>NUCLEOTIDE SEQUENCE [LARGE SCALE GENOMIC DNA]</scope>
    <source>
        <strain evidence="3">CBS 339.88</strain>
    </source>
</reference>
<gene>
    <name evidence="2" type="ORF">GALMADRAFT_137783</name>
</gene>
<feature type="compositionally biased region" description="Pro residues" evidence="1">
    <location>
        <begin position="125"/>
        <end position="136"/>
    </location>
</feature>
<name>A0A067T8T7_GALM3</name>
<evidence type="ECO:0000313" key="3">
    <source>
        <dbReference type="Proteomes" id="UP000027222"/>
    </source>
</evidence>
<feature type="region of interest" description="Disordered" evidence="1">
    <location>
        <begin position="69"/>
        <end position="190"/>
    </location>
</feature>
<dbReference type="Proteomes" id="UP000027222">
    <property type="component" value="Unassembled WGS sequence"/>
</dbReference>
<evidence type="ECO:0000256" key="1">
    <source>
        <dbReference type="SAM" id="MobiDB-lite"/>
    </source>
</evidence>
<keyword evidence="3" id="KW-1185">Reference proteome</keyword>
<feature type="region of interest" description="Disordered" evidence="1">
    <location>
        <begin position="227"/>
        <end position="257"/>
    </location>
</feature>
<accession>A0A067T8T7</accession>
<proteinExistence type="predicted"/>
<dbReference type="HOGENOM" id="CLU_950106_0_0_1"/>
<evidence type="ECO:0000313" key="2">
    <source>
        <dbReference type="EMBL" id="KDR78777.1"/>
    </source>
</evidence>